<gene>
    <name evidence="1" type="ORF">B0H16DRAFT_1610204</name>
</gene>
<evidence type="ECO:0000313" key="2">
    <source>
        <dbReference type="Proteomes" id="UP001215598"/>
    </source>
</evidence>
<comment type="caution">
    <text evidence="1">The sequence shown here is derived from an EMBL/GenBank/DDBJ whole genome shotgun (WGS) entry which is preliminary data.</text>
</comment>
<dbReference type="Proteomes" id="UP001215598">
    <property type="component" value="Unassembled WGS sequence"/>
</dbReference>
<evidence type="ECO:0000313" key="1">
    <source>
        <dbReference type="EMBL" id="KAJ7717777.1"/>
    </source>
</evidence>
<dbReference type="EMBL" id="JARKIB010000272">
    <property type="protein sequence ID" value="KAJ7717777.1"/>
    <property type="molecule type" value="Genomic_DNA"/>
</dbReference>
<reference evidence="1" key="1">
    <citation type="submission" date="2023-03" db="EMBL/GenBank/DDBJ databases">
        <title>Massive genome expansion in bonnet fungi (Mycena s.s.) driven by repeated elements and novel gene families across ecological guilds.</title>
        <authorList>
            <consortium name="Lawrence Berkeley National Laboratory"/>
            <person name="Harder C.B."/>
            <person name="Miyauchi S."/>
            <person name="Viragh M."/>
            <person name="Kuo A."/>
            <person name="Thoen E."/>
            <person name="Andreopoulos B."/>
            <person name="Lu D."/>
            <person name="Skrede I."/>
            <person name="Drula E."/>
            <person name="Henrissat B."/>
            <person name="Morin E."/>
            <person name="Kohler A."/>
            <person name="Barry K."/>
            <person name="LaButti K."/>
            <person name="Morin E."/>
            <person name="Salamov A."/>
            <person name="Lipzen A."/>
            <person name="Mereny Z."/>
            <person name="Hegedus B."/>
            <person name="Baldrian P."/>
            <person name="Stursova M."/>
            <person name="Weitz H."/>
            <person name="Taylor A."/>
            <person name="Grigoriev I.V."/>
            <person name="Nagy L.G."/>
            <person name="Martin F."/>
            <person name="Kauserud H."/>
        </authorList>
    </citation>
    <scope>NUCLEOTIDE SEQUENCE</scope>
    <source>
        <strain evidence="1">CBHHK182m</strain>
    </source>
</reference>
<keyword evidence="2" id="KW-1185">Reference proteome</keyword>
<sequence>MFRTPFPDAQNTVLMIRYAGNALNDFSELDARAKRTLFHRLVRLHRSGVQQNDLEPRNVVIAAKSSASLASGPVIIDFDRAELDHDCPARRARSSSKLRRILGLI</sequence>
<organism evidence="1 2">
    <name type="scientific">Mycena metata</name>
    <dbReference type="NCBI Taxonomy" id="1033252"/>
    <lineage>
        <taxon>Eukaryota</taxon>
        <taxon>Fungi</taxon>
        <taxon>Dikarya</taxon>
        <taxon>Basidiomycota</taxon>
        <taxon>Agaricomycotina</taxon>
        <taxon>Agaricomycetes</taxon>
        <taxon>Agaricomycetidae</taxon>
        <taxon>Agaricales</taxon>
        <taxon>Marasmiineae</taxon>
        <taxon>Mycenaceae</taxon>
        <taxon>Mycena</taxon>
    </lineage>
</organism>
<evidence type="ECO:0008006" key="3">
    <source>
        <dbReference type="Google" id="ProtNLM"/>
    </source>
</evidence>
<name>A0AAD7MHI4_9AGAR</name>
<proteinExistence type="predicted"/>
<protein>
    <recommendedName>
        <fullName evidence="3">Protein kinase domain-containing protein</fullName>
    </recommendedName>
</protein>
<dbReference type="AlphaFoldDB" id="A0AAD7MHI4"/>
<accession>A0AAD7MHI4</accession>